<dbReference type="AlphaFoldDB" id="A0A0E0MUN2"/>
<dbReference type="HOGENOM" id="CLU_2214256_0_0_1"/>
<proteinExistence type="predicted"/>
<keyword evidence="2" id="KW-1185">Reference proteome</keyword>
<dbReference type="Gramene" id="ORUFI01G12310.1">
    <property type="protein sequence ID" value="ORUFI01G12310.1"/>
    <property type="gene ID" value="ORUFI01G12310"/>
</dbReference>
<dbReference type="EnsemblPlants" id="ORUFI01G12310.1">
    <property type="protein sequence ID" value="ORUFI01G12310.1"/>
    <property type="gene ID" value="ORUFI01G12310"/>
</dbReference>
<accession>A0A0E0MUN2</accession>
<name>A0A0E0MUN2_ORYRU</name>
<dbReference type="Proteomes" id="UP000008022">
    <property type="component" value="Unassembled WGS sequence"/>
</dbReference>
<sequence length="107" mass="11863">MSSENRARGTIILKVTESTPPNRGELAVGVHTNAGTCPYQEALSKKKKKKKKKHMKNASPCISMDTRIKKLAMRPIIGNVSFRQQNSLAVNQELNGINELEVEKNST</sequence>
<organism evidence="1 2">
    <name type="scientific">Oryza rufipogon</name>
    <name type="common">Brownbeard rice</name>
    <name type="synonym">Asian wild rice</name>
    <dbReference type="NCBI Taxonomy" id="4529"/>
    <lineage>
        <taxon>Eukaryota</taxon>
        <taxon>Viridiplantae</taxon>
        <taxon>Streptophyta</taxon>
        <taxon>Embryophyta</taxon>
        <taxon>Tracheophyta</taxon>
        <taxon>Spermatophyta</taxon>
        <taxon>Magnoliopsida</taxon>
        <taxon>Liliopsida</taxon>
        <taxon>Poales</taxon>
        <taxon>Poaceae</taxon>
        <taxon>BOP clade</taxon>
        <taxon>Oryzoideae</taxon>
        <taxon>Oryzeae</taxon>
        <taxon>Oryzinae</taxon>
        <taxon>Oryza</taxon>
    </lineage>
</organism>
<reference evidence="2" key="1">
    <citation type="submission" date="2013-06" db="EMBL/GenBank/DDBJ databases">
        <authorList>
            <person name="Zhao Q."/>
        </authorList>
    </citation>
    <scope>NUCLEOTIDE SEQUENCE</scope>
    <source>
        <strain evidence="2">cv. W1943</strain>
    </source>
</reference>
<protein>
    <submittedName>
        <fullName evidence="1">Uncharacterized protein</fullName>
    </submittedName>
</protein>
<evidence type="ECO:0000313" key="1">
    <source>
        <dbReference type="EnsemblPlants" id="ORUFI01G12310.1"/>
    </source>
</evidence>
<evidence type="ECO:0000313" key="2">
    <source>
        <dbReference type="Proteomes" id="UP000008022"/>
    </source>
</evidence>
<reference evidence="1" key="2">
    <citation type="submission" date="2015-06" db="UniProtKB">
        <authorList>
            <consortium name="EnsemblPlants"/>
        </authorList>
    </citation>
    <scope>IDENTIFICATION</scope>
</reference>